<evidence type="ECO:0000256" key="1">
    <source>
        <dbReference type="SAM" id="Coils"/>
    </source>
</evidence>
<feature type="region of interest" description="Disordered" evidence="2">
    <location>
        <begin position="1461"/>
        <end position="1642"/>
    </location>
</feature>
<feature type="compositionally biased region" description="Low complexity" evidence="2">
    <location>
        <begin position="1490"/>
        <end position="1499"/>
    </location>
</feature>
<accession>A0A4W2E804</accession>
<evidence type="ECO:0000256" key="2">
    <source>
        <dbReference type="SAM" id="MobiDB-lite"/>
    </source>
</evidence>
<feature type="compositionally biased region" description="Polar residues" evidence="2">
    <location>
        <begin position="368"/>
        <end position="389"/>
    </location>
</feature>
<feature type="coiled-coil region" evidence="1">
    <location>
        <begin position="2021"/>
        <end position="2060"/>
    </location>
</feature>
<reference evidence="4" key="3">
    <citation type="submission" date="2025-09" db="UniProtKB">
        <authorList>
            <consortium name="Ensembl"/>
        </authorList>
    </citation>
    <scope>IDENTIFICATION</scope>
</reference>
<sequence>MRSSRSKEVPLPNPRNSQSTDTIQADITAPWDALSQTKAALRHIENKLEVAPTSTAVFDSVMDTKKSSASATRKISRKDGRYLDDSWVNAPASKFSKSRKEKSRSPLRATTLESNVKKINRVEFRDPLVSYREVHGTPSSISPSHLESKHVYCVDVNEEKPESGNRLMCSQEDRNILCCDFESSQSSAVDDTVVRFLNDRPTIDALQNSECLIKVAAAMRSDEEKPNRTKGNENTLKSSVCTMGHNIDSKVLRLTDSSPSSTSTCNSQRLDILKRRQHDVKLEKLKERIRKQWEHSEETNGQGQNLGHIDHPVMVVNVDSSVTAKVRKVATAPPAPTYKDDSSMKEKPAEKSREKKVVKPVRKVQKVAQLSSSECKTGSSHLISTSSWRDGQKLVKKILGPAPRIEQKERRAASSDRSGRERTTKSGGHIGRAESDPRLDVSHRHRPQNSERSRSRARSENNVKKLVPSLPDNKQEENAALNKDFLPVEIRGILDDLQLDSAAQTARQETGELQNQKSSASIQAPRSHSPIKRKPDKITANEDPPVISKKRHYDTDEVRQYIVRQQEERKRKQNEEKKAQKEATEQKNKRLQELYRKQKEAFTKVKNVPPSEPSATRRLQETYSKLLLEKSLLEEPTHQHIMQETQTRPGYQPSGESDKENKVQERPPSASSSSDMSLSEPPQPLARKDLMDPSWMQPDRLSPRLHHPQPQPLVGTAGSLLSHLLNLEHVGILHKDLESILPTRKNHNMASGPLTFTPQPYLTSPTAHPDALLKSSASQYKSKLDRIEALKATAASLSSRIESEARKLAGASINYGSVWNTECDVQRTPQEDGHWTKAISPPVKEDAEDVFSARIQKMLGTCVSHATFDDDLPGVGNLSEFKKLPEMIRPHSAISNLRMRSPGPKPEGLLAQLCKRQTDSSGSDMQVCSQDKAKMSLGSSIDSVSEGPLLSEGSLSEEEGHRDEQSPLKLTEILKEKEFCAGERNAYEPIKEFQKEAEKFLPLFGPIGGTQTKGPWEELAKGSPHSVINIFTKSYKLYGKEFEDRLEGGTSASRPLNAITTPLSSISYEDDFVSSAGSGTLTERKSALEPNIGGHSLGIQEDHSSRKSAYDLSSVDVTSQHSSGAQSAASSPSSSSSKGKKGKKEKIEWLDSLTGNIQNSLVDEEKVHSGSERGSHQGKKSGTSSKLSVKDYEQTLDTDSTLEEISGHSLSVSSDKGRSQKTPTSPISPSSQKLLQFDLPGTSLERSKSSIVVTPTGFKPNATFADVNLAASRTTTEMASTPGSKRFSPAGLQHRMAAELSYLSAIEESVRQLSDVERVRGVSLAQQESVSLAQIIKAQQQRHERDLALLKLKAEQEALECQRQLEETRSKAAQVHAESLQQVVKSQRDMTEVLQEATCKIATQQTETARLTTNAARQICEMAELTRTHISDAITASGAPLAALYDHQRQHAPDFVKQLRTRAETDRKSQSGSLSQSKEGTLDSKHQKFSPSYDSYSESSRYKNRDRRSSSGSSRQESPSVPSSKENEKKHHGEKMESSIDEQVQTAADDSFRSDSVPSLPDEKDSTSVATEYSLKFDESMTEDEIEEKSFRSLLPSESHRRFNMEKKRGHHDDSDEETSPEKTTLSSAKELSMPFSGGQDSFSKFTMEMVRQYMKEEEMRAAHQSSLLRLREKALKEKTKAELAWLEHQKKHLRDKGEDDKMPPLRKKQRGLLLRLQQEKAEIKRLQEANKAARKERQLILKQQEEIERIRQTTIKLQEKLKSAGENKLESHSDDDTKDNKAASPAPTDLETRSPSPISISSSETSSIMQKLKKMRSRMDEKFLTKREQKLMQRRQHAEELLEWKRRLDAEEAEIRQMEKQALAAWDKELIKPKTPKKELEGQRAEQKEIVSETESPVPSYSQLHSESSIPEELGSPAVEYIPSESIVQEHPGSPDHSIRTEDMVFSQELESSTSPSKYSPPKSCMSVSKQESSKGSHRTGGHGRLPVKSHQHCYSWSDESLSMTQSETTSDQSDIEGRIRALKDELRKRKSVVDQLKKEQKKRQKERLKAQEASLIKQLESYDEFIKKTEAELSRDLETSPTAKPQIKMLSSTSEKPKIKSLPLHRSETAKNWKSLTDSERSRGSLESIAEHVDAALTGSERSVSEKSSSAYAKRMTELDGRTEEHFQTSPILRSSKRTRAESGDSLENVPSLSLLKELNASHRILDVSGAKAEEESSQKSEIQEVEYTKLEESAIEDACSKQSRKADVFLKLDLEQGDSSEILSRKDLPLDSINVQKDLVRLAIENLHNKETKEGQSNEDISHSPNIQSEKETHVQKNIKSRDSSWSQRLLASKEISYSEDFDVSSFKKDISAELYKDNFEVASLLSLRKDSQSCREKLQATSISRSRATSFGSDDEISECLSEKSLSIHSSVHSERLLELKSPTELMKNKERSDVEHERGVTESPSLASASLADELLDFHIGDRVLIGNVQPGTLRFKGVTSFAKGFWAGVELDKPEGNNNGTYDGIVYFVCKEKHGIFAPPQKISHIPENFDDYVDINEDEDSYSDEQYQYYNQEQKDTEGPTSDREKDTIEYFYEKSLPSVHDTEASVDKSLKVETDNIQDIPGVLEAHIHQQNSVDSLMSSEENKDLVSDATEKVSSVVEDDTLDNTFSEELKKQQQLTEEEENLHPEVSETLSTPLLDLLAREKNQLEAQLRSSVSEEKKSKEQLETVSLLTDSLLQVFVKDTVNQLQQIKKARNEKIQLSNQELLVEDQKKVPPQGLSQNLEEQSPSVPGCFLRSELEDEKEEISSPDMCPRPESPVFGASGQEELAKRLAELEISREFLSVLGDDQDWFDEDFGLSSSHKIQKNKAEETIVPLMAEPKRAPEKPCETLLAVPHTAEEVEILVHDAAEELWKWKELGHDLHSISIPAKLLGCASKGLDIESTSKRVYKQAVFDLTKEIFEEIFAEDPNLNQPVWMKPCRINSSYFRRVKNPNNLDEIKNFIATEVLKLFSLKKEPNHKTDWQKMMKFGRKKRDRVDHILVQELHEEEAQWVNYDEDELCVKMQLADGIFETLIRDTIDVLNQISEKQGRMLLV</sequence>
<dbReference type="InterPro" id="IPR000938">
    <property type="entry name" value="CAP-Gly_domain"/>
</dbReference>
<feature type="compositionally biased region" description="Polar residues" evidence="2">
    <location>
        <begin position="1208"/>
        <end position="1233"/>
    </location>
</feature>
<reference evidence="4 5" key="1">
    <citation type="submission" date="2018-11" db="EMBL/GenBank/DDBJ databases">
        <title>Haplotype-resolved cattle genomes.</title>
        <authorList>
            <person name="Low W.Y."/>
            <person name="Tearle R."/>
            <person name="Bickhart D.M."/>
            <person name="Rosen B.D."/>
            <person name="Koren S."/>
            <person name="Rhie A."/>
            <person name="Hiendleder S."/>
            <person name="Phillippy A.M."/>
            <person name="Smith T.P.L."/>
            <person name="Williams J.L."/>
        </authorList>
    </citation>
    <scope>NUCLEOTIDE SEQUENCE [LARGE SCALE GENOMIC DNA]</scope>
</reference>
<feature type="compositionally biased region" description="Basic and acidic residues" evidence="2">
    <location>
        <begin position="1934"/>
        <end position="1944"/>
    </location>
</feature>
<feature type="region of interest" description="Disordered" evidence="2">
    <location>
        <begin position="1"/>
        <end position="23"/>
    </location>
</feature>
<feature type="compositionally biased region" description="Low complexity" evidence="2">
    <location>
        <begin position="1122"/>
        <end position="1137"/>
    </location>
</feature>
<dbReference type="Proteomes" id="UP000314981">
    <property type="component" value="Chromosome 16"/>
</dbReference>
<feature type="region of interest" description="Disordered" evidence="2">
    <location>
        <begin position="1762"/>
        <end position="1821"/>
    </location>
</feature>
<feature type="region of interest" description="Disordered" evidence="2">
    <location>
        <begin position="634"/>
        <end position="711"/>
    </location>
</feature>
<feature type="compositionally biased region" description="Low complexity" evidence="2">
    <location>
        <begin position="667"/>
        <end position="680"/>
    </location>
</feature>
<dbReference type="GO" id="GO:0005813">
    <property type="term" value="C:centrosome"/>
    <property type="evidence" value="ECO:0007669"/>
    <property type="project" value="InterPro"/>
</dbReference>
<feature type="coiled-coil region" evidence="1">
    <location>
        <begin position="1835"/>
        <end position="1862"/>
    </location>
</feature>
<proteinExistence type="predicted"/>
<dbReference type="SUPFAM" id="SSF74924">
    <property type="entry name" value="Cap-Gly domain"/>
    <property type="match status" value="1"/>
</dbReference>
<dbReference type="Gene3D" id="2.30.30.190">
    <property type="entry name" value="CAP Gly-rich-like domain"/>
    <property type="match status" value="1"/>
</dbReference>
<feature type="compositionally biased region" description="Basic and acidic residues" evidence="2">
    <location>
        <begin position="405"/>
        <end position="424"/>
    </location>
</feature>
<feature type="region of interest" description="Disordered" evidence="2">
    <location>
        <begin position="2077"/>
        <end position="2128"/>
    </location>
</feature>
<evidence type="ECO:0000313" key="5">
    <source>
        <dbReference type="Proteomes" id="UP000314981"/>
    </source>
</evidence>
<feature type="compositionally biased region" description="Basic and acidic residues" evidence="2">
    <location>
        <begin position="1500"/>
        <end position="1509"/>
    </location>
</feature>
<feature type="compositionally biased region" description="Low complexity" evidence="2">
    <location>
        <begin position="1510"/>
        <end position="1524"/>
    </location>
</feature>
<dbReference type="PANTHER" id="PTHR13958:SF4">
    <property type="entry name" value="CENTROSOME-ASSOCIATED PROTEIN 350"/>
    <property type="match status" value="1"/>
</dbReference>
<feature type="compositionally biased region" description="Basic and acidic residues" evidence="2">
    <location>
        <begin position="1163"/>
        <end position="1175"/>
    </location>
</feature>
<dbReference type="Ensembl" id="ENSBIXT00000016840.1">
    <property type="protein sequence ID" value="ENSBIXP00000032180.1"/>
    <property type="gene ID" value="ENSBIXG00000014654.1"/>
</dbReference>
<feature type="region of interest" description="Disordered" evidence="2">
    <location>
        <begin position="333"/>
        <end position="485"/>
    </location>
</feature>
<dbReference type="InterPro" id="IPR028750">
    <property type="entry name" value="CEP350/CC187"/>
</dbReference>
<feature type="coiled-coil region" evidence="1">
    <location>
        <begin position="2685"/>
        <end position="2712"/>
    </location>
</feature>
<feature type="compositionally biased region" description="Basic and acidic residues" evidence="2">
    <location>
        <begin position="2312"/>
        <end position="2322"/>
    </location>
</feature>
<organism evidence="4 5">
    <name type="scientific">Bos indicus x Bos taurus</name>
    <name type="common">Hybrid cattle</name>
    <dbReference type="NCBI Taxonomy" id="30522"/>
    <lineage>
        <taxon>Eukaryota</taxon>
        <taxon>Metazoa</taxon>
        <taxon>Chordata</taxon>
        <taxon>Craniata</taxon>
        <taxon>Vertebrata</taxon>
        <taxon>Euteleostomi</taxon>
        <taxon>Mammalia</taxon>
        <taxon>Eutheria</taxon>
        <taxon>Laurasiatheria</taxon>
        <taxon>Artiodactyla</taxon>
        <taxon>Ruminantia</taxon>
        <taxon>Pecora</taxon>
        <taxon>Bovidae</taxon>
        <taxon>Bovinae</taxon>
        <taxon>Bos</taxon>
    </lineage>
</organism>
<feature type="compositionally biased region" description="Basic and acidic residues" evidence="2">
    <location>
        <begin position="2107"/>
        <end position="2128"/>
    </location>
</feature>
<dbReference type="Pfam" id="PF01302">
    <property type="entry name" value="CAP_GLY"/>
    <property type="match status" value="1"/>
</dbReference>
<dbReference type="GO" id="GO:0008017">
    <property type="term" value="F:microtubule binding"/>
    <property type="evidence" value="ECO:0007669"/>
    <property type="project" value="InterPro"/>
</dbReference>
<feature type="region of interest" description="Disordered" evidence="2">
    <location>
        <begin position="2161"/>
        <end position="2188"/>
    </location>
</feature>
<dbReference type="InterPro" id="IPR036859">
    <property type="entry name" value="CAP-Gly_dom_sf"/>
</dbReference>
<dbReference type="PANTHER" id="PTHR13958">
    <property type="entry name" value="CENTROSOME-ASSOCIATED PROTEIN 350"/>
    <property type="match status" value="1"/>
</dbReference>
<feature type="compositionally biased region" description="Polar residues" evidence="2">
    <location>
        <begin position="640"/>
        <end position="649"/>
    </location>
</feature>
<feature type="compositionally biased region" description="Basic and acidic residues" evidence="2">
    <location>
        <begin position="1525"/>
        <end position="1538"/>
    </location>
</feature>
<feature type="compositionally biased region" description="Low complexity" evidence="2">
    <location>
        <begin position="1953"/>
        <end position="1965"/>
    </location>
</feature>
<feature type="domain" description="CAP-Gly" evidence="3">
    <location>
        <begin position="2483"/>
        <end position="2525"/>
    </location>
</feature>
<feature type="region of interest" description="Disordered" evidence="2">
    <location>
        <begin position="1077"/>
        <end position="1233"/>
    </location>
</feature>
<feature type="compositionally biased region" description="Low complexity" evidence="2">
    <location>
        <begin position="943"/>
        <end position="954"/>
    </location>
</feature>
<feature type="region of interest" description="Disordered" evidence="2">
    <location>
        <begin position="503"/>
        <end position="619"/>
    </location>
</feature>
<feature type="compositionally biased region" description="Polar residues" evidence="2">
    <location>
        <begin position="503"/>
        <end position="526"/>
    </location>
</feature>
<name>A0A4W2E804_BOBOX</name>
<dbReference type="SMART" id="SM01052">
    <property type="entry name" value="CAP_GLY"/>
    <property type="match status" value="1"/>
</dbReference>
<feature type="region of interest" description="Disordered" evidence="2">
    <location>
        <begin position="1694"/>
        <end position="1713"/>
    </location>
</feature>
<feature type="compositionally biased region" description="Basic and acidic residues" evidence="2">
    <location>
        <begin position="656"/>
        <end position="665"/>
    </location>
</feature>
<feature type="compositionally biased region" description="Polar residues" evidence="2">
    <location>
        <begin position="14"/>
        <end position="23"/>
    </location>
</feature>
<feature type="compositionally biased region" description="Basic and acidic residues" evidence="2">
    <location>
        <begin position="1762"/>
        <end position="1782"/>
    </location>
</feature>
<protein>
    <recommendedName>
        <fullName evidence="3">CAP-Gly domain-containing protein</fullName>
    </recommendedName>
</protein>
<feature type="compositionally biased region" description="Basic and acidic residues" evidence="2">
    <location>
        <begin position="1100"/>
        <end position="1109"/>
    </location>
</feature>
<feature type="region of interest" description="Disordered" evidence="2">
    <location>
        <begin position="939"/>
        <end position="967"/>
    </location>
</feature>
<feature type="compositionally biased region" description="Basic and acidic residues" evidence="2">
    <location>
        <begin position="553"/>
        <end position="603"/>
    </location>
</feature>
<keyword evidence="1" id="KW-0175">Coiled coil</keyword>
<dbReference type="PROSITE" id="PS00845">
    <property type="entry name" value="CAP_GLY_1"/>
    <property type="match status" value="1"/>
</dbReference>
<feature type="compositionally biased region" description="Basic and acidic residues" evidence="2">
    <location>
        <begin position="958"/>
        <end position="967"/>
    </location>
</feature>
<feature type="compositionally biased region" description="Low complexity" evidence="2">
    <location>
        <begin position="1794"/>
        <end position="1808"/>
    </location>
</feature>
<feature type="compositionally biased region" description="Basic and acidic residues" evidence="2">
    <location>
        <begin position="2293"/>
        <end position="2305"/>
    </location>
</feature>
<feature type="compositionally biased region" description="Basic and acidic residues" evidence="2">
    <location>
        <begin position="431"/>
        <end position="463"/>
    </location>
</feature>
<evidence type="ECO:0000313" key="4">
    <source>
        <dbReference type="Ensembl" id="ENSBIXP00000032180.1"/>
    </source>
</evidence>
<feature type="compositionally biased region" description="Basic and acidic residues" evidence="2">
    <location>
        <begin position="1872"/>
        <end position="1892"/>
    </location>
</feature>
<dbReference type="FunFam" id="2.30.30.190:FF:000010">
    <property type="entry name" value="centrosome-associated protein 350 isoform X2"/>
    <property type="match status" value="1"/>
</dbReference>
<feature type="region of interest" description="Disordered" evidence="2">
    <location>
        <begin position="1872"/>
        <end position="2018"/>
    </location>
</feature>
<dbReference type="GO" id="GO:0034453">
    <property type="term" value="P:microtubule anchoring"/>
    <property type="evidence" value="ECO:0007669"/>
    <property type="project" value="InterPro"/>
</dbReference>
<feature type="compositionally biased region" description="Polar residues" evidence="2">
    <location>
        <begin position="1470"/>
        <end position="1479"/>
    </location>
</feature>
<feature type="compositionally biased region" description="Polar residues" evidence="2">
    <location>
        <begin position="1994"/>
        <end position="2014"/>
    </location>
</feature>
<feature type="region of interest" description="Disordered" evidence="2">
    <location>
        <begin position="2293"/>
        <end position="2322"/>
    </location>
</feature>
<reference evidence="4" key="2">
    <citation type="submission" date="2025-08" db="UniProtKB">
        <authorList>
            <consortium name="Ensembl"/>
        </authorList>
    </citation>
    <scope>IDENTIFICATION</scope>
</reference>
<keyword evidence="5" id="KW-1185">Reference proteome</keyword>
<feature type="compositionally biased region" description="Basic residues" evidence="2">
    <location>
        <begin position="1977"/>
        <end position="1993"/>
    </location>
</feature>
<feature type="compositionally biased region" description="Polar residues" evidence="2">
    <location>
        <begin position="1894"/>
        <end position="1910"/>
    </location>
</feature>
<feature type="compositionally biased region" description="Basic and acidic residues" evidence="2">
    <location>
        <begin position="1598"/>
        <end position="1614"/>
    </location>
</feature>
<feature type="compositionally biased region" description="Polar residues" evidence="2">
    <location>
        <begin position="2081"/>
        <end position="2096"/>
    </location>
</feature>
<evidence type="ECO:0000259" key="3">
    <source>
        <dbReference type="PROSITE" id="PS50245"/>
    </source>
</evidence>
<dbReference type="PROSITE" id="PS50245">
    <property type="entry name" value="CAP_GLY_2"/>
    <property type="match status" value="1"/>
</dbReference>
<feature type="compositionally biased region" description="Basic and acidic residues" evidence="2">
    <location>
        <begin position="338"/>
        <end position="357"/>
    </location>
</feature>